<dbReference type="Proteomes" id="UP000028007">
    <property type="component" value="Unassembled WGS sequence"/>
</dbReference>
<dbReference type="eggNOG" id="COG2010">
    <property type="taxonomic scope" value="Bacteria"/>
</dbReference>
<accession>A0A081PKP5</accession>
<organism evidence="6 7">
    <name type="scientific">Pedobacter antarcticus 4BY</name>
    <dbReference type="NCBI Taxonomy" id="1358423"/>
    <lineage>
        <taxon>Bacteria</taxon>
        <taxon>Pseudomonadati</taxon>
        <taxon>Bacteroidota</taxon>
        <taxon>Sphingobacteriia</taxon>
        <taxon>Sphingobacteriales</taxon>
        <taxon>Sphingobacteriaceae</taxon>
        <taxon>Pedobacter</taxon>
    </lineage>
</organism>
<dbReference type="EMBL" id="JNFF01000019">
    <property type="protein sequence ID" value="KEQ31268.1"/>
    <property type="molecule type" value="Genomic_DNA"/>
</dbReference>
<proteinExistence type="predicted"/>
<gene>
    <name evidence="6" type="ORF">N180_03200</name>
</gene>
<sequence>MDRGKIIYKESCITCHMGKGEGVPGAFPPLAKADYLIKMPEKAIHAVKYGLNGKITVNGVEYNTMMPNPGLSNDEIADVINYIQNSWGNSNKKIVTRKNGRGY</sequence>
<dbReference type="OrthoDB" id="9811395at2"/>
<dbReference type="GO" id="GO:0009055">
    <property type="term" value="F:electron transfer activity"/>
    <property type="evidence" value="ECO:0007669"/>
    <property type="project" value="InterPro"/>
</dbReference>
<evidence type="ECO:0000256" key="4">
    <source>
        <dbReference type="PROSITE-ProRule" id="PRU00433"/>
    </source>
</evidence>
<evidence type="ECO:0000313" key="7">
    <source>
        <dbReference type="Proteomes" id="UP000028007"/>
    </source>
</evidence>
<comment type="caution">
    <text evidence="6">The sequence shown here is derived from an EMBL/GenBank/DDBJ whole genome shotgun (WGS) entry which is preliminary data.</text>
</comment>
<protein>
    <submittedName>
        <fullName evidence="6">Cytochrome C</fullName>
    </submittedName>
</protein>
<evidence type="ECO:0000256" key="3">
    <source>
        <dbReference type="ARBA" id="ARBA00023004"/>
    </source>
</evidence>
<dbReference type="Gene3D" id="1.10.760.10">
    <property type="entry name" value="Cytochrome c-like domain"/>
    <property type="match status" value="1"/>
</dbReference>
<dbReference type="PANTHER" id="PTHR35008:SF8">
    <property type="entry name" value="ALCOHOL DEHYDROGENASE CYTOCHROME C SUBUNIT"/>
    <property type="match status" value="1"/>
</dbReference>
<keyword evidence="2 4" id="KW-0479">Metal-binding</keyword>
<dbReference type="Pfam" id="PF00034">
    <property type="entry name" value="Cytochrom_C"/>
    <property type="match status" value="1"/>
</dbReference>
<dbReference type="GO" id="GO:0046872">
    <property type="term" value="F:metal ion binding"/>
    <property type="evidence" value="ECO:0007669"/>
    <property type="project" value="UniProtKB-KW"/>
</dbReference>
<dbReference type="AlphaFoldDB" id="A0A081PKP5"/>
<keyword evidence="1 4" id="KW-0349">Heme</keyword>
<dbReference type="SUPFAM" id="SSF46626">
    <property type="entry name" value="Cytochrome c"/>
    <property type="match status" value="1"/>
</dbReference>
<name>A0A081PKP5_9SPHI</name>
<feature type="domain" description="Cytochrome c" evidence="5">
    <location>
        <begin position="1"/>
        <end position="87"/>
    </location>
</feature>
<dbReference type="InterPro" id="IPR036909">
    <property type="entry name" value="Cyt_c-like_dom_sf"/>
</dbReference>
<keyword evidence="7" id="KW-1185">Reference proteome</keyword>
<reference evidence="6 7" key="1">
    <citation type="journal article" date="1992" name="Int. J. Syst. Bacteriol.">
        <title>Sphingobacterium antarcticus sp. nov. a Psychrotrophic Bacterium from the Soils of Schirmacher Oasis, Antarctica.</title>
        <authorList>
            <person name="Shivaji S."/>
            <person name="Ray M.K."/>
            <person name="Rao N.S."/>
            <person name="Saiserr L."/>
            <person name="Jagannadham M.V."/>
            <person name="Kumar G.S."/>
            <person name="Reddy G."/>
            <person name="Bhargava P.M."/>
        </authorList>
    </citation>
    <scope>NUCLEOTIDE SEQUENCE [LARGE SCALE GENOMIC DNA]</scope>
    <source>
        <strain evidence="6 7">4BY</strain>
    </source>
</reference>
<evidence type="ECO:0000259" key="5">
    <source>
        <dbReference type="PROSITE" id="PS51007"/>
    </source>
</evidence>
<dbReference type="PROSITE" id="PS51007">
    <property type="entry name" value="CYTC"/>
    <property type="match status" value="1"/>
</dbReference>
<evidence type="ECO:0000313" key="6">
    <source>
        <dbReference type="EMBL" id="KEQ31268.1"/>
    </source>
</evidence>
<keyword evidence="3 4" id="KW-0408">Iron</keyword>
<dbReference type="PANTHER" id="PTHR35008">
    <property type="entry name" value="BLL4482 PROTEIN-RELATED"/>
    <property type="match status" value="1"/>
</dbReference>
<dbReference type="InterPro" id="IPR051459">
    <property type="entry name" value="Cytochrome_c-type_DH"/>
</dbReference>
<dbReference type="InterPro" id="IPR009056">
    <property type="entry name" value="Cyt_c-like_dom"/>
</dbReference>
<evidence type="ECO:0000256" key="2">
    <source>
        <dbReference type="ARBA" id="ARBA00022723"/>
    </source>
</evidence>
<dbReference type="GO" id="GO:0020037">
    <property type="term" value="F:heme binding"/>
    <property type="evidence" value="ECO:0007669"/>
    <property type="project" value="InterPro"/>
</dbReference>
<evidence type="ECO:0000256" key="1">
    <source>
        <dbReference type="ARBA" id="ARBA00022617"/>
    </source>
</evidence>